<sequence>MYQPLVLCISMRYINGFGSGLNGFGYLIFWFSIIGLTIGVMVLVTVLSVMNGLEQRLEMQTLGLIPQAFIIGKNGPVDPNTLPRNIFRLKGVTRIQSFTTGEVILHSTHSMAIGLLLGVNTDLKDSCFSNFIKTQYKQLKAGKYNVIIGSKLADDLSVQLNSKVRLLVPANSLWTPIGRVPSQRLFNVIGTFPTQSDLNGYEILVNQQDAANLMHYPNGYITGWRLWLQQPLNITSIHIPNLPKCLVWHDWRESKGALFQAVKIEKNIMSLLISLIVIIAIFNIVTALCLLIVEKKGEIAILQTQGFRPRQIMFLCIIQSMIIGLGGVTLGVFLGILLSSQIGDLMFMMGFCDDKSAFPVVISMSQIVIIGVIFNIISFLSVLYPSYCATVIQPVETLRYE</sequence>
<gene>
    <name evidence="10" type="primary">lolC</name>
    <name evidence="10" type="ORF">ERCICUMA2628_542</name>
</gene>
<dbReference type="RefSeq" id="WP_157993708.1">
    <property type="nucleotide sequence ID" value="NZ_LR217703.1"/>
</dbReference>
<keyword evidence="10" id="KW-0449">Lipoprotein</keyword>
<feature type="transmembrane region" description="Helical" evidence="7">
    <location>
        <begin position="358"/>
        <end position="384"/>
    </location>
</feature>
<dbReference type="Proteomes" id="UP000294412">
    <property type="component" value="Chromosome"/>
</dbReference>
<evidence type="ECO:0000256" key="5">
    <source>
        <dbReference type="ARBA" id="ARBA00022989"/>
    </source>
</evidence>
<evidence type="ECO:0000256" key="7">
    <source>
        <dbReference type="SAM" id="Phobius"/>
    </source>
</evidence>
<accession>A0A451D369</accession>
<dbReference type="NCBIfam" id="NF008076">
    <property type="entry name" value="PRK10814.1"/>
    <property type="match status" value="1"/>
</dbReference>
<feature type="domain" description="ABC3 transporter permease C-terminal" evidence="8">
    <location>
        <begin position="271"/>
        <end position="389"/>
    </location>
</feature>
<feature type="transmembrane region" description="Helical" evidence="7">
    <location>
        <begin position="27"/>
        <end position="50"/>
    </location>
</feature>
<organism evidence="10 11">
    <name type="scientific">Candidatus Erwinia haradaeae</name>
    <dbReference type="NCBI Taxonomy" id="1922217"/>
    <lineage>
        <taxon>Bacteria</taxon>
        <taxon>Pseudomonadati</taxon>
        <taxon>Pseudomonadota</taxon>
        <taxon>Gammaproteobacteria</taxon>
        <taxon>Enterobacterales</taxon>
        <taxon>Erwiniaceae</taxon>
        <taxon>Erwinia</taxon>
    </lineage>
</organism>
<feature type="transmembrane region" description="Helical" evidence="7">
    <location>
        <begin position="312"/>
        <end position="338"/>
    </location>
</feature>
<dbReference type="EMBL" id="LR217703">
    <property type="protein sequence ID" value="VFP80110.1"/>
    <property type="molecule type" value="Genomic_DNA"/>
</dbReference>
<keyword evidence="6 7" id="KW-0472">Membrane</keyword>
<dbReference type="PANTHER" id="PTHR30489:SF8">
    <property type="entry name" value="LIPOPROTEIN-RELEASING SYSTEM TRANSMEMBRANE PROTEIN LOLC"/>
    <property type="match status" value="1"/>
</dbReference>
<evidence type="ECO:0000256" key="6">
    <source>
        <dbReference type="ARBA" id="ARBA00023136"/>
    </source>
</evidence>
<dbReference type="Pfam" id="PF12704">
    <property type="entry name" value="MacB_PCD"/>
    <property type="match status" value="1"/>
</dbReference>
<dbReference type="GO" id="GO:0098797">
    <property type="term" value="C:plasma membrane protein complex"/>
    <property type="evidence" value="ECO:0007669"/>
    <property type="project" value="TreeGrafter"/>
</dbReference>
<keyword evidence="3" id="KW-1003">Cell membrane</keyword>
<dbReference type="OrthoDB" id="9808461at2"/>
<dbReference type="InterPro" id="IPR051447">
    <property type="entry name" value="Lipoprotein-release_system"/>
</dbReference>
<evidence type="ECO:0000313" key="11">
    <source>
        <dbReference type="Proteomes" id="UP000294412"/>
    </source>
</evidence>
<feature type="domain" description="MacB-like periplasmic core" evidence="9">
    <location>
        <begin position="31"/>
        <end position="212"/>
    </location>
</feature>
<dbReference type="InterPro" id="IPR003838">
    <property type="entry name" value="ABC3_permease_C"/>
</dbReference>
<evidence type="ECO:0000256" key="1">
    <source>
        <dbReference type="ARBA" id="ARBA00004651"/>
    </source>
</evidence>
<comment type="subcellular location">
    <subcellularLocation>
        <location evidence="1">Cell membrane</location>
        <topology evidence="1">Multi-pass membrane protein</topology>
    </subcellularLocation>
</comment>
<protein>
    <submittedName>
        <fullName evidence="10">Lipoprotein-releasing system transmembrane protein LolC</fullName>
    </submittedName>
</protein>
<dbReference type="Pfam" id="PF02687">
    <property type="entry name" value="FtsX"/>
    <property type="match status" value="1"/>
</dbReference>
<keyword evidence="4 7" id="KW-0812">Transmembrane</keyword>
<evidence type="ECO:0000256" key="3">
    <source>
        <dbReference type="ARBA" id="ARBA00022475"/>
    </source>
</evidence>
<proteinExistence type="inferred from homology"/>
<name>A0A451D369_9GAMM</name>
<dbReference type="AlphaFoldDB" id="A0A451D369"/>
<keyword evidence="5 7" id="KW-1133">Transmembrane helix</keyword>
<dbReference type="GO" id="GO:0044874">
    <property type="term" value="P:lipoprotein localization to outer membrane"/>
    <property type="evidence" value="ECO:0007669"/>
    <property type="project" value="TreeGrafter"/>
</dbReference>
<comment type="similarity">
    <text evidence="2">Belongs to the ABC-4 integral membrane protein family. LolC/E subfamily.</text>
</comment>
<evidence type="ECO:0000256" key="4">
    <source>
        <dbReference type="ARBA" id="ARBA00022692"/>
    </source>
</evidence>
<evidence type="ECO:0000259" key="8">
    <source>
        <dbReference type="Pfam" id="PF02687"/>
    </source>
</evidence>
<reference evidence="10 11" key="1">
    <citation type="submission" date="2019-02" db="EMBL/GenBank/DDBJ databases">
        <authorList>
            <person name="Manzano-Marin A."/>
            <person name="Manzano-Marin A."/>
        </authorList>
    </citation>
    <scope>NUCLEOTIDE SEQUENCE [LARGE SCALE GENOMIC DNA]</scope>
    <source>
        <strain evidence="10 11">ErCicuneomaculata</strain>
    </source>
</reference>
<evidence type="ECO:0000259" key="9">
    <source>
        <dbReference type="Pfam" id="PF12704"/>
    </source>
</evidence>
<dbReference type="PANTHER" id="PTHR30489">
    <property type="entry name" value="LIPOPROTEIN-RELEASING SYSTEM TRANSMEMBRANE PROTEIN LOLE"/>
    <property type="match status" value="1"/>
</dbReference>
<evidence type="ECO:0000256" key="2">
    <source>
        <dbReference type="ARBA" id="ARBA00005236"/>
    </source>
</evidence>
<evidence type="ECO:0000313" key="10">
    <source>
        <dbReference type="EMBL" id="VFP80110.1"/>
    </source>
</evidence>
<dbReference type="InterPro" id="IPR025857">
    <property type="entry name" value="MacB_PCD"/>
</dbReference>
<feature type="transmembrane region" description="Helical" evidence="7">
    <location>
        <begin position="268"/>
        <end position="292"/>
    </location>
</feature>